<keyword evidence="4 10" id="KW-0699">rRNA-binding</keyword>
<reference evidence="13 14" key="1">
    <citation type="submission" date="2022-08" db="EMBL/GenBank/DDBJ databases">
        <title>Genome Sequence of the sulphate-reducing bacterium, Pseudodesulfovibrio sp. SYK.</title>
        <authorList>
            <person name="Kondo R."/>
            <person name="Kataoka T."/>
        </authorList>
    </citation>
    <scope>NUCLEOTIDE SEQUENCE [LARGE SCALE GENOMIC DNA]</scope>
    <source>
        <strain evidence="13 14">SYK</strain>
    </source>
</reference>
<accession>A0ABM8B067</accession>
<feature type="binding site" evidence="10">
    <location>
        <position position="303"/>
    </location>
    <ligand>
        <name>Zn(2+)</name>
        <dbReference type="ChEBI" id="CHEBI:29105"/>
    </ligand>
</feature>
<evidence type="ECO:0000256" key="8">
    <source>
        <dbReference type="ARBA" id="ARBA00022884"/>
    </source>
</evidence>
<dbReference type="PROSITE" id="PS50936">
    <property type="entry name" value="ENGC_GTPASE"/>
    <property type="match status" value="1"/>
</dbReference>
<comment type="similarity">
    <text evidence="10">Belongs to the TRAFAC class YlqF/YawG GTPase family. RsgA subfamily.</text>
</comment>
<dbReference type="EMBL" id="AP026709">
    <property type="protein sequence ID" value="BDQ37190.1"/>
    <property type="molecule type" value="Genomic_DNA"/>
</dbReference>
<organism evidence="13 14">
    <name type="scientific">Pseudodesulfovibrio nedwellii</name>
    <dbReference type="NCBI Taxonomy" id="2973072"/>
    <lineage>
        <taxon>Bacteria</taxon>
        <taxon>Pseudomonadati</taxon>
        <taxon>Thermodesulfobacteriota</taxon>
        <taxon>Desulfovibrionia</taxon>
        <taxon>Desulfovibrionales</taxon>
        <taxon>Desulfovibrionaceae</taxon>
    </lineage>
</organism>
<comment type="function">
    <text evidence="10">One of several proteins that assist in the late maturation steps of the functional core of the 30S ribosomal subunit. Helps release RbfA from mature subunits. May play a role in the assembly of ribosomal proteins into the subunit. Circularly permuted GTPase that catalyzes slow GTP hydrolysis, GTPase activity is stimulated by the 30S ribosomal subunit.</text>
</comment>
<keyword evidence="7 10" id="KW-0862">Zinc</keyword>
<dbReference type="RefSeq" id="WP_281763049.1">
    <property type="nucleotide sequence ID" value="NZ_AP026709.1"/>
</dbReference>
<dbReference type="HAMAP" id="MF_01820">
    <property type="entry name" value="GTPase_RsgA"/>
    <property type="match status" value="1"/>
</dbReference>
<feature type="binding site" evidence="10">
    <location>
        <begin position="215"/>
        <end position="223"/>
    </location>
    <ligand>
        <name>GTP</name>
        <dbReference type="ChEBI" id="CHEBI:37565"/>
    </ligand>
</feature>
<dbReference type="SUPFAM" id="SSF52540">
    <property type="entry name" value="P-loop containing nucleoside triphosphate hydrolases"/>
    <property type="match status" value="1"/>
</dbReference>
<feature type="binding site" evidence="10">
    <location>
        <begin position="163"/>
        <end position="166"/>
    </location>
    <ligand>
        <name>GTP</name>
        <dbReference type="ChEBI" id="CHEBI:37565"/>
    </ligand>
</feature>
<evidence type="ECO:0000256" key="6">
    <source>
        <dbReference type="ARBA" id="ARBA00022801"/>
    </source>
</evidence>
<evidence type="ECO:0000313" key="13">
    <source>
        <dbReference type="EMBL" id="BDQ37190.1"/>
    </source>
</evidence>
<sequence>MTNHIELQSKKFFDPTRLGELGWNTYFDLQLADIDVANSHIARIISIQRGQFLVTDGHNEQLCSAAGRLLHTKDRDYPITGDWVLIEGTIITGVIPRKNILSRGEAGSRSNRTRTAKREQPIAANLDTVFIVCGLDRDFNIRRLERYLTLVHNYGLPPVVVLTKADLHENPESFQQDVESIAFGVSVVLTSMEDGRGKAELESYLEYGQTVAMIGSSGAGKSTLANMLHGSDIQATGAVSDSVGKGRHTTTVREIIRMPQGGLLMDNPGIREIAFHEEGSGIENTFADIEELATMCRFANCSHQQEPDCAVLHAVKTSKLPHERLASFRKMQSEMDYLSTRRTKSADRVEKERWRGVSQRIKNMKKGKN</sequence>
<dbReference type="InterPro" id="IPR010914">
    <property type="entry name" value="RsgA_GTPase_dom"/>
</dbReference>
<dbReference type="Gene3D" id="3.40.50.300">
    <property type="entry name" value="P-loop containing nucleotide triphosphate hydrolases"/>
    <property type="match status" value="1"/>
</dbReference>
<evidence type="ECO:0000256" key="10">
    <source>
        <dbReference type="HAMAP-Rule" id="MF_01820"/>
    </source>
</evidence>
<feature type="binding site" evidence="10">
    <location>
        <position position="309"/>
    </location>
    <ligand>
        <name>Zn(2+)</name>
        <dbReference type="ChEBI" id="CHEBI:29105"/>
    </ligand>
</feature>
<dbReference type="Pfam" id="PF03193">
    <property type="entry name" value="RsgA_GTPase"/>
    <property type="match status" value="1"/>
</dbReference>
<keyword evidence="8 10" id="KW-0694">RNA-binding</keyword>
<evidence type="ECO:0000256" key="4">
    <source>
        <dbReference type="ARBA" id="ARBA00022730"/>
    </source>
</evidence>
<evidence type="ECO:0000313" key="14">
    <source>
        <dbReference type="Proteomes" id="UP001317742"/>
    </source>
</evidence>
<feature type="domain" description="CP-type G" evidence="12">
    <location>
        <begin position="116"/>
        <end position="273"/>
    </location>
</feature>
<comment type="subcellular location">
    <subcellularLocation>
        <location evidence="10">Cytoplasm</location>
    </subcellularLocation>
</comment>
<keyword evidence="6 10" id="KW-0378">Hydrolase</keyword>
<keyword evidence="14" id="KW-1185">Reference proteome</keyword>
<evidence type="ECO:0000259" key="12">
    <source>
        <dbReference type="PROSITE" id="PS51721"/>
    </source>
</evidence>
<keyword evidence="2 10" id="KW-0690">Ribosome biogenesis</keyword>
<dbReference type="PANTHER" id="PTHR32120:SF10">
    <property type="entry name" value="SMALL RIBOSOMAL SUBUNIT BIOGENESIS GTPASE RSGA"/>
    <property type="match status" value="1"/>
</dbReference>
<dbReference type="Proteomes" id="UP001317742">
    <property type="component" value="Chromosome"/>
</dbReference>
<name>A0ABM8B067_9BACT</name>
<proteinExistence type="inferred from homology"/>
<dbReference type="NCBIfam" id="TIGR00157">
    <property type="entry name" value="ribosome small subunit-dependent GTPase A"/>
    <property type="match status" value="1"/>
</dbReference>
<evidence type="ECO:0000256" key="1">
    <source>
        <dbReference type="ARBA" id="ARBA00022490"/>
    </source>
</evidence>
<evidence type="ECO:0000259" key="11">
    <source>
        <dbReference type="PROSITE" id="PS50936"/>
    </source>
</evidence>
<keyword evidence="9 10" id="KW-0342">GTP-binding</keyword>
<keyword evidence="3 10" id="KW-0479">Metal-binding</keyword>
<evidence type="ECO:0000256" key="3">
    <source>
        <dbReference type="ARBA" id="ARBA00022723"/>
    </source>
</evidence>
<evidence type="ECO:0000256" key="9">
    <source>
        <dbReference type="ARBA" id="ARBA00023134"/>
    </source>
</evidence>
<feature type="domain" description="EngC GTPase" evidence="11">
    <location>
        <begin position="124"/>
        <end position="271"/>
    </location>
</feature>
<keyword evidence="1 10" id="KW-0963">Cytoplasm</keyword>
<evidence type="ECO:0000256" key="2">
    <source>
        <dbReference type="ARBA" id="ARBA00022517"/>
    </source>
</evidence>
<gene>
    <name evidence="10 13" type="primary">rsgA</name>
    <name evidence="13" type="ORF">SYK_15500</name>
</gene>
<dbReference type="InterPro" id="IPR004881">
    <property type="entry name" value="Ribosome_biogen_GTPase_RsgA"/>
</dbReference>
<feature type="binding site" evidence="10">
    <location>
        <position position="296"/>
    </location>
    <ligand>
        <name>Zn(2+)</name>
        <dbReference type="ChEBI" id="CHEBI:29105"/>
    </ligand>
</feature>
<keyword evidence="5 10" id="KW-0547">Nucleotide-binding</keyword>
<dbReference type="InterPro" id="IPR027417">
    <property type="entry name" value="P-loop_NTPase"/>
</dbReference>
<comment type="subunit">
    <text evidence="10">Monomer. Associates with 30S ribosomal subunit, binds 16S rRNA.</text>
</comment>
<dbReference type="PANTHER" id="PTHR32120">
    <property type="entry name" value="SMALL RIBOSOMAL SUBUNIT BIOGENESIS GTPASE RSGA"/>
    <property type="match status" value="1"/>
</dbReference>
<dbReference type="PROSITE" id="PS51721">
    <property type="entry name" value="G_CP"/>
    <property type="match status" value="1"/>
</dbReference>
<dbReference type="CDD" id="cd01854">
    <property type="entry name" value="YjeQ_EngC"/>
    <property type="match status" value="1"/>
</dbReference>
<evidence type="ECO:0000256" key="7">
    <source>
        <dbReference type="ARBA" id="ARBA00022833"/>
    </source>
</evidence>
<comment type="cofactor">
    <cofactor evidence="10">
        <name>Zn(2+)</name>
        <dbReference type="ChEBI" id="CHEBI:29105"/>
    </cofactor>
    <text evidence="10">Binds 1 zinc ion per subunit.</text>
</comment>
<evidence type="ECO:0000256" key="5">
    <source>
        <dbReference type="ARBA" id="ARBA00022741"/>
    </source>
</evidence>
<protein>
    <recommendedName>
        <fullName evidence="10">Small ribosomal subunit biogenesis GTPase RsgA</fullName>
        <ecNumber evidence="10">3.6.1.-</ecNumber>
    </recommendedName>
</protein>
<dbReference type="EC" id="3.6.1.-" evidence="10"/>
<feature type="binding site" evidence="10">
    <location>
        <position position="301"/>
    </location>
    <ligand>
        <name>Zn(2+)</name>
        <dbReference type="ChEBI" id="CHEBI:29105"/>
    </ligand>
</feature>
<dbReference type="InterPro" id="IPR030378">
    <property type="entry name" value="G_CP_dom"/>
</dbReference>
<dbReference type="Gene3D" id="1.10.40.50">
    <property type="entry name" value="Probable gtpase engc, domain 3"/>
    <property type="match status" value="1"/>
</dbReference>